<name>A0ABN7WFL6_GIGMA</name>
<protein>
    <submittedName>
        <fullName evidence="1">30452_t:CDS:1</fullName>
    </submittedName>
</protein>
<evidence type="ECO:0000313" key="1">
    <source>
        <dbReference type="EMBL" id="CAG8830693.1"/>
    </source>
</evidence>
<accession>A0ABN7WFL6</accession>
<dbReference type="EMBL" id="CAJVQB010042807">
    <property type="protein sequence ID" value="CAG8830693.1"/>
    <property type="molecule type" value="Genomic_DNA"/>
</dbReference>
<comment type="caution">
    <text evidence="1">The sequence shown here is derived from an EMBL/GenBank/DDBJ whole genome shotgun (WGS) entry which is preliminary data.</text>
</comment>
<proteinExistence type="predicted"/>
<evidence type="ECO:0000313" key="2">
    <source>
        <dbReference type="Proteomes" id="UP000789901"/>
    </source>
</evidence>
<keyword evidence="2" id="KW-1185">Reference proteome</keyword>
<feature type="non-terminal residue" evidence="1">
    <location>
        <position position="1"/>
    </location>
</feature>
<reference evidence="1 2" key="1">
    <citation type="submission" date="2021-06" db="EMBL/GenBank/DDBJ databases">
        <authorList>
            <person name="Kallberg Y."/>
            <person name="Tangrot J."/>
            <person name="Rosling A."/>
        </authorList>
    </citation>
    <scope>NUCLEOTIDE SEQUENCE [LARGE SCALE GENOMIC DNA]</scope>
    <source>
        <strain evidence="1 2">120-4 pot B 10/14</strain>
    </source>
</reference>
<organism evidence="1 2">
    <name type="scientific">Gigaspora margarita</name>
    <dbReference type="NCBI Taxonomy" id="4874"/>
    <lineage>
        <taxon>Eukaryota</taxon>
        <taxon>Fungi</taxon>
        <taxon>Fungi incertae sedis</taxon>
        <taxon>Mucoromycota</taxon>
        <taxon>Glomeromycotina</taxon>
        <taxon>Glomeromycetes</taxon>
        <taxon>Diversisporales</taxon>
        <taxon>Gigasporaceae</taxon>
        <taxon>Gigaspora</taxon>
    </lineage>
</organism>
<sequence>SFSEHSKEVSLGGKQFVRCVWNLSVATKNLEEIKKDLQEKSKQAIIRATESMLLNKFIRTPKKQLVPNKEHHISKAYMNLDWLISEIKKSDISTKNFCIKK</sequence>
<dbReference type="Proteomes" id="UP000789901">
    <property type="component" value="Unassembled WGS sequence"/>
</dbReference>
<gene>
    <name evidence="1" type="ORF">GMARGA_LOCUS30414</name>
</gene>